<keyword evidence="3 5" id="KW-0472">Membrane</keyword>
<feature type="transmembrane region" description="Helical" evidence="5">
    <location>
        <begin position="160"/>
        <end position="182"/>
    </location>
</feature>
<proteinExistence type="predicted"/>
<feature type="transmembrane region" description="Helical" evidence="5">
    <location>
        <begin position="246"/>
        <end position="264"/>
    </location>
</feature>
<feature type="region of interest" description="Disordered" evidence="4">
    <location>
        <begin position="203"/>
        <end position="232"/>
    </location>
</feature>
<keyword evidence="1 5" id="KW-0812">Transmembrane</keyword>
<dbReference type="GO" id="GO:0005886">
    <property type="term" value="C:plasma membrane"/>
    <property type="evidence" value="ECO:0007669"/>
    <property type="project" value="TreeGrafter"/>
</dbReference>
<gene>
    <name evidence="7" type="ORF">HNQ38_002752</name>
</gene>
<feature type="transmembrane region" description="Helical" evidence="5">
    <location>
        <begin position="70"/>
        <end position="86"/>
    </location>
</feature>
<evidence type="ECO:0000256" key="4">
    <source>
        <dbReference type="SAM" id="MobiDB-lite"/>
    </source>
</evidence>
<accession>A0A7W8FH65</accession>
<feature type="transmembrane region" description="Helical" evidence="5">
    <location>
        <begin position="362"/>
        <end position="384"/>
    </location>
</feature>
<evidence type="ECO:0000259" key="6">
    <source>
        <dbReference type="PROSITE" id="PS50850"/>
    </source>
</evidence>
<dbReference type="Gene3D" id="1.20.1250.20">
    <property type="entry name" value="MFS general substrate transporter like domains"/>
    <property type="match status" value="2"/>
</dbReference>
<reference evidence="7 8" key="1">
    <citation type="submission" date="2020-08" db="EMBL/GenBank/DDBJ databases">
        <title>Genomic Encyclopedia of Type Strains, Phase IV (KMG-IV): sequencing the most valuable type-strain genomes for metagenomic binning, comparative biology and taxonomic classification.</title>
        <authorList>
            <person name="Goeker M."/>
        </authorList>
    </citation>
    <scope>NUCLEOTIDE SEQUENCE [LARGE SCALE GENOMIC DNA]</scope>
    <source>
        <strain evidence="7 8">DSM 11275</strain>
    </source>
</reference>
<keyword evidence="8" id="KW-1185">Reference proteome</keyword>
<name>A0A7W8FH65_9BACT</name>
<evidence type="ECO:0000256" key="1">
    <source>
        <dbReference type="ARBA" id="ARBA00022692"/>
    </source>
</evidence>
<dbReference type="Pfam" id="PF07690">
    <property type="entry name" value="MFS_1"/>
    <property type="match status" value="1"/>
</dbReference>
<evidence type="ECO:0000256" key="3">
    <source>
        <dbReference type="ARBA" id="ARBA00023136"/>
    </source>
</evidence>
<dbReference type="InterPro" id="IPR020846">
    <property type="entry name" value="MFS_dom"/>
</dbReference>
<evidence type="ECO:0000313" key="7">
    <source>
        <dbReference type="EMBL" id="MBB5144636.1"/>
    </source>
</evidence>
<evidence type="ECO:0000313" key="8">
    <source>
        <dbReference type="Proteomes" id="UP000539075"/>
    </source>
</evidence>
<dbReference type="SUPFAM" id="SSF103473">
    <property type="entry name" value="MFS general substrate transporter"/>
    <property type="match status" value="1"/>
</dbReference>
<dbReference type="CDD" id="cd17478">
    <property type="entry name" value="MFS_FsR"/>
    <property type="match status" value="1"/>
</dbReference>
<organism evidence="7 8">
    <name type="scientific">Desulfovibrio intestinalis</name>
    <dbReference type="NCBI Taxonomy" id="58621"/>
    <lineage>
        <taxon>Bacteria</taxon>
        <taxon>Pseudomonadati</taxon>
        <taxon>Thermodesulfobacteriota</taxon>
        <taxon>Desulfovibrionia</taxon>
        <taxon>Desulfovibrionales</taxon>
        <taxon>Desulfovibrionaceae</taxon>
        <taxon>Desulfovibrio</taxon>
    </lineage>
</organism>
<feature type="transmembrane region" description="Helical" evidence="5">
    <location>
        <begin position="390"/>
        <end position="411"/>
    </location>
</feature>
<feature type="transmembrane region" description="Helical" evidence="5">
    <location>
        <begin position="276"/>
        <end position="297"/>
    </location>
</feature>
<feature type="domain" description="Major facilitator superfamily (MFS) profile" evidence="6">
    <location>
        <begin position="5"/>
        <end position="416"/>
    </location>
</feature>
<dbReference type="PANTHER" id="PTHR43129:SF1">
    <property type="entry name" value="FOSMIDOMYCIN RESISTANCE PROTEIN"/>
    <property type="match status" value="1"/>
</dbReference>
<protein>
    <submittedName>
        <fullName evidence="7">FSR family fosmidomycin resistance protein-like MFS transporter</fullName>
    </submittedName>
</protein>
<dbReference type="RefSeq" id="WP_183722001.1">
    <property type="nucleotide sequence ID" value="NZ_JACHGO010000009.1"/>
</dbReference>
<evidence type="ECO:0000256" key="2">
    <source>
        <dbReference type="ARBA" id="ARBA00022989"/>
    </source>
</evidence>
<evidence type="ECO:0000256" key="5">
    <source>
        <dbReference type="SAM" id="Phobius"/>
    </source>
</evidence>
<dbReference type="EMBL" id="JACHGO010000009">
    <property type="protein sequence ID" value="MBB5144636.1"/>
    <property type="molecule type" value="Genomic_DNA"/>
</dbReference>
<dbReference type="InterPro" id="IPR036259">
    <property type="entry name" value="MFS_trans_sf"/>
</dbReference>
<feature type="transmembrane region" description="Helical" evidence="5">
    <location>
        <begin position="329"/>
        <end position="350"/>
    </location>
</feature>
<dbReference type="PANTHER" id="PTHR43129">
    <property type="entry name" value="FOSMIDOMYCIN RESISTANCE PROTEIN"/>
    <property type="match status" value="1"/>
</dbReference>
<feature type="transmembrane region" description="Helical" evidence="5">
    <location>
        <begin position="40"/>
        <end position="63"/>
    </location>
</feature>
<feature type="transmembrane region" description="Helical" evidence="5">
    <location>
        <begin position="92"/>
        <end position="110"/>
    </location>
</feature>
<dbReference type="PROSITE" id="PS50850">
    <property type="entry name" value="MFS"/>
    <property type="match status" value="1"/>
</dbReference>
<feature type="transmembrane region" description="Helical" evidence="5">
    <location>
        <begin position="304"/>
        <end position="323"/>
    </location>
</feature>
<dbReference type="InterPro" id="IPR011701">
    <property type="entry name" value="MFS"/>
</dbReference>
<dbReference type="GO" id="GO:0022857">
    <property type="term" value="F:transmembrane transporter activity"/>
    <property type="evidence" value="ECO:0007669"/>
    <property type="project" value="InterPro"/>
</dbReference>
<sequence>MDKKKISLVSLGHLSCDINGGALPAVLPFLRTHYGLTYQATGGLMFAYSCLSSIIQPIFGLMADRLSKPWLIPLGVFLAGLGLTTVGFMSSYWAIFAAIGVSGVGAALFHPEGARFANKVSGQSKGTGMSIFSIGGNAGFVLGPLLATFFLSWFGMPGMVIFGLLATVTASILTLLIMRMVAPEAAAAAQRTAQAAYGNTPGAMGTPSADASTEAQGEVSGDAAKPNDADAPQNNWREFSKLTGAIITRSILFIGFNTFIPLYWVNGFGQSKAAGAVALTIFSTFGVMSNILGGVLADKYGFRAIVRLGFALVTPVVLAFSLMPGLYAAYAMLPLLGFVLYVPFSSLVVLGQTYLARNIGFASGVTLGLATSLGGVFAPVLGWVADNHGLPRTFQCLALVALVGTVFAYSLRKYEEKKKPAKA</sequence>
<dbReference type="AlphaFoldDB" id="A0A7W8FH65"/>
<dbReference type="Proteomes" id="UP000539075">
    <property type="component" value="Unassembled WGS sequence"/>
</dbReference>
<feature type="transmembrane region" description="Helical" evidence="5">
    <location>
        <begin position="131"/>
        <end position="154"/>
    </location>
</feature>
<keyword evidence="2 5" id="KW-1133">Transmembrane helix</keyword>
<comment type="caution">
    <text evidence="7">The sequence shown here is derived from an EMBL/GenBank/DDBJ whole genome shotgun (WGS) entry which is preliminary data.</text>
</comment>